<evidence type="ECO:0000259" key="1">
    <source>
        <dbReference type="PROSITE" id="PS50878"/>
    </source>
</evidence>
<evidence type="ECO:0000313" key="4">
    <source>
        <dbReference type="Proteomes" id="UP000198287"/>
    </source>
</evidence>
<evidence type="ECO:0000313" key="2">
    <source>
        <dbReference type="EMBL" id="OXA36989.1"/>
    </source>
</evidence>
<dbReference type="InterPro" id="IPR000477">
    <property type="entry name" value="RT_dom"/>
</dbReference>
<dbReference type="Proteomes" id="UP000198287">
    <property type="component" value="Unassembled WGS sequence"/>
</dbReference>
<dbReference type="PANTHER" id="PTHR33332">
    <property type="entry name" value="REVERSE TRANSCRIPTASE DOMAIN-CONTAINING PROTEIN"/>
    <property type="match status" value="1"/>
</dbReference>
<dbReference type="AlphaFoldDB" id="A0A226CVQ1"/>
<dbReference type="EMBL" id="LNIX01000067">
    <property type="protein sequence ID" value="OXA36989.1"/>
    <property type="molecule type" value="Genomic_DNA"/>
</dbReference>
<dbReference type="OrthoDB" id="5419617at2759"/>
<feature type="domain" description="Reverse transcriptase" evidence="1">
    <location>
        <begin position="1"/>
        <end position="117"/>
    </location>
</feature>
<dbReference type="Pfam" id="PF00078">
    <property type="entry name" value="RVT_1"/>
    <property type="match status" value="1"/>
</dbReference>
<dbReference type="STRING" id="158441.A0A226CVQ1"/>
<keyword evidence="4" id="KW-1185">Reference proteome</keyword>
<dbReference type="PROSITE" id="PS50878">
    <property type="entry name" value="RT_POL"/>
    <property type="match status" value="1"/>
</dbReference>
<name>A0A226CVQ1_FOLCA</name>
<comment type="caution">
    <text evidence="2">The sequence shown here is derived from an EMBL/GenBank/DDBJ whole genome shotgun (WGS) entry which is preliminary data.</text>
</comment>
<protein>
    <submittedName>
        <fullName evidence="2">Retrovirus-related Pol polyprotein from type-1 retrotransposable element R1</fullName>
    </submittedName>
</protein>
<evidence type="ECO:0000313" key="3">
    <source>
        <dbReference type="EMBL" id="OXA36991.1"/>
    </source>
</evidence>
<gene>
    <name evidence="2" type="ORF">Fcan01_28266</name>
    <name evidence="3" type="ORF">Fcan01_28268</name>
</gene>
<proteinExistence type="predicted"/>
<sequence length="382" mass="43566">MTRGLAQGTLNGPLTFIVVFDPFLKQLQQVANLSRLHVCGFVDDATAAAIESTPDDLTTTDLLHEATRNIKMSLNVKKTVIVKCDFSRTKPSDHWHFNLLGETVPQQQQMKVLGVIINNKLTWDDQVISMVSNASKRFWALKAMKKLGFQPIELVAFYKSSIIPVLEYASPVWGHALTTQQMEDLEKIQCRVLKIIFGRRVKIFSVEYIELLDKNWLPDFNSNNSRLKKKNFFVPFKCNRDLANSPLVITTQASYPTKNGDQSNLVYKINEVVSSWAEDLVVVTKLKKIIGRIFLTTQPTIDFVNAFTSRAKVSCDAGQCEHPLGDSMEFMDTLDRLRAVVWCVDSTRTHITIMGREETPFFDKRIWLIRKYFLSSDFLTGI</sequence>
<accession>A0A226CVQ1</accession>
<reference evidence="2 4" key="1">
    <citation type="submission" date="2015-12" db="EMBL/GenBank/DDBJ databases">
        <title>The genome of Folsomia candida.</title>
        <authorList>
            <person name="Faddeeva A."/>
            <person name="Derks M.F."/>
            <person name="Anvar Y."/>
            <person name="Smit S."/>
            <person name="Van Straalen N."/>
            <person name="Roelofs D."/>
        </authorList>
    </citation>
    <scope>NUCLEOTIDE SEQUENCE [LARGE SCALE GENOMIC DNA]</scope>
    <source>
        <strain evidence="2 4">VU population</strain>
        <tissue evidence="2">Whole body</tissue>
    </source>
</reference>
<organism evidence="2 4">
    <name type="scientific">Folsomia candida</name>
    <name type="common">Springtail</name>
    <dbReference type="NCBI Taxonomy" id="158441"/>
    <lineage>
        <taxon>Eukaryota</taxon>
        <taxon>Metazoa</taxon>
        <taxon>Ecdysozoa</taxon>
        <taxon>Arthropoda</taxon>
        <taxon>Hexapoda</taxon>
        <taxon>Collembola</taxon>
        <taxon>Entomobryomorpha</taxon>
        <taxon>Isotomoidea</taxon>
        <taxon>Isotomidae</taxon>
        <taxon>Proisotominae</taxon>
        <taxon>Folsomia</taxon>
    </lineage>
</organism>
<dbReference type="EMBL" id="LNIX01000067">
    <property type="protein sequence ID" value="OXA36991.1"/>
    <property type="molecule type" value="Genomic_DNA"/>
</dbReference>